<organism evidence="1 2">
    <name type="scientific">Empedobacter falsenii</name>
    <dbReference type="NCBI Taxonomy" id="343874"/>
    <lineage>
        <taxon>Bacteria</taxon>
        <taxon>Pseudomonadati</taxon>
        <taxon>Bacteroidota</taxon>
        <taxon>Flavobacteriia</taxon>
        <taxon>Flavobacteriales</taxon>
        <taxon>Weeksellaceae</taxon>
        <taxon>Empedobacter</taxon>
    </lineage>
</organism>
<dbReference type="Proteomes" id="UP000254737">
    <property type="component" value="Unassembled WGS sequence"/>
</dbReference>
<proteinExistence type="predicted"/>
<dbReference type="RefSeq" id="WP_114998020.1">
    <property type="nucleotide sequence ID" value="NZ_UFXS01000001.1"/>
</dbReference>
<dbReference type="PROSITE" id="PS51257">
    <property type="entry name" value="PROKAR_LIPOPROTEIN"/>
    <property type="match status" value="1"/>
</dbReference>
<accession>A0A376FX93</accession>
<dbReference type="AlphaFoldDB" id="A0A376FX93"/>
<dbReference type="STRING" id="343874.GCA_000805695_01711"/>
<reference evidence="1 2" key="1">
    <citation type="submission" date="2018-06" db="EMBL/GenBank/DDBJ databases">
        <authorList>
            <consortium name="Pathogen Informatics"/>
            <person name="Doyle S."/>
        </authorList>
    </citation>
    <scope>NUCLEOTIDE SEQUENCE [LARGE SCALE GENOMIC DNA]</scope>
    <source>
        <strain evidence="1 2">NCTC13456</strain>
    </source>
</reference>
<evidence type="ECO:0000313" key="2">
    <source>
        <dbReference type="Proteomes" id="UP000254737"/>
    </source>
</evidence>
<evidence type="ECO:0000313" key="1">
    <source>
        <dbReference type="EMBL" id="STD52945.1"/>
    </source>
</evidence>
<name>A0A376FX93_9FLAO</name>
<dbReference type="EMBL" id="UFXS01000001">
    <property type="protein sequence ID" value="STD52945.1"/>
    <property type="molecule type" value="Genomic_DNA"/>
</dbReference>
<protein>
    <recommendedName>
        <fullName evidence="3">Lipocalin-like domain-containing protein</fullName>
    </recommendedName>
</protein>
<evidence type="ECO:0008006" key="3">
    <source>
        <dbReference type="Google" id="ProtNLM"/>
    </source>
</evidence>
<gene>
    <name evidence="1" type="ORF">NCTC13456_00158</name>
</gene>
<sequence>MKNKITYIIFTAFIALSSCKSTKATIEEKANDSTDKIERTQEPTLIGRWKLVKLSGGIVGREQLPPVNRVTVIEFTPTEMITIINGKETNRVTYSIGQGKSIHKTEPVPMIYTNGITSMGKSFRIEGNTLGISEEFHDGFYYTYIKIANDDDGLLRE</sequence>